<proteinExistence type="predicted"/>
<dbReference type="InterPro" id="IPR053521">
    <property type="entry name" value="McjB-like"/>
</dbReference>
<gene>
    <name evidence="2" type="ORF">ABIE08_000493</name>
</gene>
<comment type="caution">
    <text evidence="2">The sequence shown here is derived from an EMBL/GenBank/DDBJ whole genome shotgun (WGS) entry which is preliminary data.</text>
</comment>
<sequence>MTDGSVLRRAMFRAEMWFWARTLPLRCRKSRDFADIMRIADAGADRRYHGFAAPYIAHRAKRAARRPWVMRDRRCLREGILAYRFLTLAGIPADMYFGVDRKSIGSAKLSAHCWVVVDGKPLLNPPEPSMVTVFIEKNRAGHA</sequence>
<name>A0ABV2QU76_9HYPH</name>
<dbReference type="Proteomes" id="UP001549321">
    <property type="component" value="Unassembled WGS sequence"/>
</dbReference>
<dbReference type="EMBL" id="JBEPSM010000001">
    <property type="protein sequence ID" value="MET4632580.1"/>
    <property type="molecule type" value="Genomic_DNA"/>
</dbReference>
<evidence type="ECO:0000313" key="3">
    <source>
        <dbReference type="Proteomes" id="UP001549321"/>
    </source>
</evidence>
<dbReference type="Pfam" id="PF13471">
    <property type="entry name" value="Transglut_core3"/>
    <property type="match status" value="1"/>
</dbReference>
<dbReference type="InterPro" id="IPR032708">
    <property type="entry name" value="McjB_C"/>
</dbReference>
<reference evidence="2 3" key="1">
    <citation type="submission" date="2024-06" db="EMBL/GenBank/DDBJ databases">
        <title>Sorghum-associated microbial communities from plants grown in Nebraska, USA.</title>
        <authorList>
            <person name="Schachtman D."/>
        </authorList>
    </citation>
    <scope>NUCLEOTIDE SEQUENCE [LARGE SCALE GENOMIC DNA]</scope>
    <source>
        <strain evidence="2 3">3207</strain>
    </source>
</reference>
<dbReference type="NCBIfam" id="NF033537">
    <property type="entry name" value="lasso_biosyn_B2"/>
    <property type="match status" value="1"/>
</dbReference>
<accession>A0ABV2QU76</accession>
<feature type="domain" description="Microcin J25-processing protein McjB C-terminal" evidence="1">
    <location>
        <begin position="37"/>
        <end position="127"/>
    </location>
</feature>
<protein>
    <recommendedName>
        <fullName evidence="1">Microcin J25-processing protein McjB C-terminal domain-containing protein</fullName>
    </recommendedName>
</protein>
<dbReference type="RefSeq" id="WP_354548491.1">
    <property type="nucleotide sequence ID" value="NZ_JBEPSM010000001.1"/>
</dbReference>
<evidence type="ECO:0000313" key="2">
    <source>
        <dbReference type="EMBL" id="MET4632580.1"/>
    </source>
</evidence>
<evidence type="ECO:0000259" key="1">
    <source>
        <dbReference type="Pfam" id="PF13471"/>
    </source>
</evidence>
<keyword evidence="3" id="KW-1185">Reference proteome</keyword>
<organism evidence="2 3">
    <name type="scientific">Kaistia defluvii</name>
    <dbReference type="NCBI Taxonomy" id="410841"/>
    <lineage>
        <taxon>Bacteria</taxon>
        <taxon>Pseudomonadati</taxon>
        <taxon>Pseudomonadota</taxon>
        <taxon>Alphaproteobacteria</taxon>
        <taxon>Hyphomicrobiales</taxon>
        <taxon>Kaistiaceae</taxon>
        <taxon>Kaistia</taxon>
    </lineage>
</organism>